<protein>
    <submittedName>
        <fullName evidence="3">Uncharacterized protein</fullName>
    </submittedName>
</protein>
<gene>
    <name evidence="3" type="ORF">GCK32_009327</name>
</gene>
<reference evidence="3 4" key="1">
    <citation type="submission" date="2019-10" db="EMBL/GenBank/DDBJ databases">
        <title>Assembly and Annotation for the nematode Trichostrongylus colubriformis.</title>
        <authorList>
            <person name="Martin J."/>
        </authorList>
    </citation>
    <scope>NUCLEOTIDE SEQUENCE [LARGE SCALE GENOMIC DNA]</scope>
    <source>
        <strain evidence="3">G859</strain>
        <tissue evidence="3">Whole worm</tissue>
    </source>
</reference>
<feature type="transmembrane region" description="Helical" evidence="2">
    <location>
        <begin position="105"/>
        <end position="129"/>
    </location>
</feature>
<evidence type="ECO:0000256" key="2">
    <source>
        <dbReference type="SAM" id="Phobius"/>
    </source>
</evidence>
<proteinExistence type="predicted"/>
<organism evidence="3 4">
    <name type="scientific">Trichostrongylus colubriformis</name>
    <name type="common">Black scour worm</name>
    <dbReference type="NCBI Taxonomy" id="6319"/>
    <lineage>
        <taxon>Eukaryota</taxon>
        <taxon>Metazoa</taxon>
        <taxon>Ecdysozoa</taxon>
        <taxon>Nematoda</taxon>
        <taxon>Chromadorea</taxon>
        <taxon>Rhabditida</taxon>
        <taxon>Rhabditina</taxon>
        <taxon>Rhabditomorpha</taxon>
        <taxon>Strongyloidea</taxon>
        <taxon>Trichostrongylidae</taxon>
        <taxon>Trichostrongylus</taxon>
    </lineage>
</organism>
<keyword evidence="4" id="KW-1185">Reference proteome</keyword>
<feature type="transmembrane region" description="Helical" evidence="2">
    <location>
        <begin position="149"/>
        <end position="174"/>
    </location>
</feature>
<evidence type="ECO:0000313" key="4">
    <source>
        <dbReference type="Proteomes" id="UP001331761"/>
    </source>
</evidence>
<keyword evidence="2" id="KW-0472">Membrane</keyword>
<dbReference type="EMBL" id="WIXE01013015">
    <property type="protein sequence ID" value="KAK5975450.1"/>
    <property type="molecule type" value="Genomic_DNA"/>
</dbReference>
<evidence type="ECO:0000313" key="3">
    <source>
        <dbReference type="EMBL" id="KAK5975450.1"/>
    </source>
</evidence>
<dbReference type="Proteomes" id="UP001331761">
    <property type="component" value="Unassembled WGS sequence"/>
</dbReference>
<feature type="transmembrane region" description="Helical" evidence="2">
    <location>
        <begin position="69"/>
        <end position="93"/>
    </location>
</feature>
<sequence length="215" mass="24889">MKAKMNLPKERCLSSHTFGVYPNHHKLPSSLCCFRIMQLRTGVIWLAYGEMVWITSQLSYWAAQAVTGGFPQAVTMIGFLFTFAQIVFVLFLLKGVKEFQSSFIACYLCGLAARTLLYIAFLVIIGFVNLFMKWEEDDEDTLMFFRTKVAIKVVVCAWYTVLKIYLFVTVYRFYTYITEMTEYFRCPPTAKETPMGRQSRKKWRATPVEEAAVQA</sequence>
<evidence type="ECO:0000256" key="1">
    <source>
        <dbReference type="SAM" id="MobiDB-lite"/>
    </source>
</evidence>
<keyword evidence="2" id="KW-1133">Transmembrane helix</keyword>
<accession>A0AAN8F997</accession>
<feature type="transmembrane region" description="Helical" evidence="2">
    <location>
        <begin position="43"/>
        <end position="63"/>
    </location>
</feature>
<name>A0AAN8F997_TRICO</name>
<keyword evidence="2" id="KW-0812">Transmembrane</keyword>
<comment type="caution">
    <text evidence="3">The sequence shown here is derived from an EMBL/GenBank/DDBJ whole genome shotgun (WGS) entry which is preliminary data.</text>
</comment>
<dbReference type="AlphaFoldDB" id="A0AAN8F997"/>
<feature type="region of interest" description="Disordered" evidence="1">
    <location>
        <begin position="191"/>
        <end position="215"/>
    </location>
</feature>